<evidence type="ECO:0000256" key="7">
    <source>
        <dbReference type="ARBA" id="ARBA00022989"/>
    </source>
</evidence>
<sequence length="1033" mass="111637">MSHTVVCAKAVEKSVDTAAGKLVILDGIDLEIKQGETVAIVGASGSGKTTLLGILAGLDSATGGSVQLVDAELTSLDEEARALVRGQHVGFVFQSFQLLGSLTALENVMLPAELRGETLAENQAVDLLKKVGLEDRVTHYPRQLSGGEQQRVAIARAFASQPTVLFADEPTGNLDTHTGELIIQLLFDLNKEFGTTLIMVTHDERLAERCGRTIAIEAGSEMGLLLVALVVAVGTVTSISLFVDRLHHALVEESSNFLAADRQISSSRPIPETFRIEAAARDLEMAETMVFPSMVFAGDTNQLVSVKAVAGTYPLRGKLIISDEPFVRGYPIQEIPPVGEVWLDSRLFPALGVTLGDSIEVGLAELRIGRVLVAEPDRGGSFFDLGPRLLMNIDDVPATEVVQPGSRISYRLLLRGDEGDLESLRNNLELEPNYRWVSIRESSPRIGSALDRAESFLLLGGLLGVLLAGIAVALSAHRYAARHYDHVGVLKTLGATPSQILYGFLSILLLIGSIAIVIGLAAGGLLHLLIVQILSTLITIELPPPGLRPFALGTATGLICAVSFAMPAFIHLKDVSPMRVIRRDLGVAPASRWLSYGAAIAGSVFLLVWYSGSWFLTFWTIIGATGVIIVFGTLSYMLLRSGRVVGMQARSGWRLALSGLQRRSQANTAQILIFGLAIMLLLVLVLLRTALVTEWRSQVPDEAANHFVMNIASNEVEAVQTLIDDKATAGDFLYPMIRGRVVGVNGEEAKEYQARVAPRGEDGGPRLMSERNLTWIAEQPQSNEVVAGQWWSEQTDKAEVSLEQDYADDFKLSIGDVLTFDIGGQNFDAEVTSIRTLEWESMSPNFFIILSPPALRDYPSTYMTSFYLERSEKVFLNELLSNHPTITVIEIDALIEQITNIVDRVTQAVELVLALVLGSGCLVLVASIQASRDARMAEHALVRTLGGTRKLIFASLAFEFAVLGAFAGIVAVVGAELTVAVLQSQVFELDMQLHPWIWPVGPVVGALIITVVGLLGSRSLVNSPPMLVLRGLN</sequence>
<keyword evidence="2" id="KW-0813">Transport</keyword>
<feature type="transmembrane region" description="Helical" evidence="10">
    <location>
        <begin position="671"/>
        <end position="691"/>
    </location>
</feature>
<organism evidence="12 13">
    <name type="scientific">Symbiodinium pilosum</name>
    <name type="common">Dinoflagellate</name>
    <dbReference type="NCBI Taxonomy" id="2952"/>
    <lineage>
        <taxon>Eukaryota</taxon>
        <taxon>Sar</taxon>
        <taxon>Alveolata</taxon>
        <taxon>Dinophyceae</taxon>
        <taxon>Suessiales</taxon>
        <taxon>Symbiodiniaceae</taxon>
        <taxon>Symbiodinium</taxon>
    </lineage>
</organism>
<feature type="transmembrane region" description="Helical" evidence="10">
    <location>
        <begin position="593"/>
        <end position="612"/>
    </location>
</feature>
<dbReference type="SMART" id="SM00382">
    <property type="entry name" value="AAA"/>
    <property type="match status" value="1"/>
</dbReference>
<dbReference type="SUPFAM" id="SSF52540">
    <property type="entry name" value="P-loop containing nucleoside triphosphate hydrolases"/>
    <property type="match status" value="1"/>
</dbReference>
<keyword evidence="6" id="KW-0067">ATP-binding</keyword>
<dbReference type="AlphaFoldDB" id="A0A812P0A3"/>
<dbReference type="PANTHER" id="PTHR30287">
    <property type="entry name" value="MEMBRANE COMPONENT OF PREDICTED ABC SUPERFAMILY METABOLITE UPTAKE TRANSPORTER"/>
    <property type="match status" value="1"/>
</dbReference>
<feature type="domain" description="ABC transporter" evidence="11">
    <location>
        <begin position="6"/>
        <end position="243"/>
    </location>
</feature>
<feature type="transmembrane region" description="Helical" evidence="10">
    <location>
        <begin position="995"/>
        <end position="1016"/>
    </location>
</feature>
<comment type="caution">
    <text evidence="12">The sequence shown here is derived from an EMBL/GenBank/DDBJ whole genome shotgun (WGS) entry which is preliminary data.</text>
</comment>
<dbReference type="PROSITE" id="PS50893">
    <property type="entry name" value="ABC_TRANSPORTER_2"/>
    <property type="match status" value="1"/>
</dbReference>
<dbReference type="InterPro" id="IPR017871">
    <property type="entry name" value="ABC_transporter-like_CS"/>
</dbReference>
<dbReference type="GO" id="GO:0098796">
    <property type="term" value="C:membrane protein complex"/>
    <property type="evidence" value="ECO:0007669"/>
    <property type="project" value="UniProtKB-ARBA"/>
</dbReference>
<feature type="transmembrane region" description="Helical" evidence="10">
    <location>
        <begin position="500"/>
        <end position="518"/>
    </location>
</feature>
<accession>A0A812P0A3</accession>
<dbReference type="InterPro" id="IPR027417">
    <property type="entry name" value="P-loop_NTPase"/>
</dbReference>
<evidence type="ECO:0000256" key="9">
    <source>
        <dbReference type="ARBA" id="ARBA00038388"/>
    </source>
</evidence>
<keyword evidence="7 10" id="KW-1133">Transmembrane helix</keyword>
<evidence type="ECO:0000256" key="1">
    <source>
        <dbReference type="ARBA" id="ARBA00004429"/>
    </source>
</evidence>
<evidence type="ECO:0000313" key="12">
    <source>
        <dbReference type="EMBL" id="CAE7311849.1"/>
    </source>
</evidence>
<dbReference type="PANTHER" id="PTHR30287:SF1">
    <property type="entry name" value="INNER MEMBRANE PROTEIN"/>
    <property type="match status" value="1"/>
</dbReference>
<evidence type="ECO:0000256" key="2">
    <source>
        <dbReference type="ARBA" id="ARBA00022448"/>
    </source>
</evidence>
<evidence type="ECO:0000256" key="8">
    <source>
        <dbReference type="ARBA" id="ARBA00023136"/>
    </source>
</evidence>
<comment type="similarity">
    <text evidence="9">Belongs to the ABC transporter superfamily. Macrolide exporter (TC 3.A.1.122) family.</text>
</comment>
<reference evidence="12" key="1">
    <citation type="submission" date="2021-02" db="EMBL/GenBank/DDBJ databases">
        <authorList>
            <person name="Dougan E. K."/>
            <person name="Rhodes N."/>
            <person name="Thang M."/>
            <person name="Chan C."/>
        </authorList>
    </citation>
    <scope>NUCLEOTIDE SEQUENCE</scope>
</reference>
<evidence type="ECO:0000313" key="13">
    <source>
        <dbReference type="Proteomes" id="UP000649617"/>
    </source>
</evidence>
<dbReference type="GO" id="GO:0005886">
    <property type="term" value="C:plasma membrane"/>
    <property type="evidence" value="ECO:0007669"/>
    <property type="project" value="UniProtKB-SubCell"/>
</dbReference>
<proteinExistence type="inferred from homology"/>
<dbReference type="InterPro" id="IPR003439">
    <property type="entry name" value="ABC_transporter-like_ATP-bd"/>
</dbReference>
<dbReference type="GO" id="GO:0022857">
    <property type="term" value="F:transmembrane transporter activity"/>
    <property type="evidence" value="ECO:0007669"/>
    <property type="project" value="UniProtKB-ARBA"/>
</dbReference>
<evidence type="ECO:0000256" key="10">
    <source>
        <dbReference type="SAM" id="Phobius"/>
    </source>
</evidence>
<feature type="transmembrane region" description="Helical" evidence="10">
    <location>
        <begin position="456"/>
        <end position="480"/>
    </location>
</feature>
<evidence type="ECO:0000256" key="4">
    <source>
        <dbReference type="ARBA" id="ARBA00022692"/>
    </source>
</evidence>
<keyword evidence="5" id="KW-0547">Nucleotide-binding</keyword>
<dbReference type="InterPro" id="IPR017911">
    <property type="entry name" value="MacB-like_ATP-bd"/>
</dbReference>
<protein>
    <submittedName>
        <fullName evidence="12">YbbP protein</fullName>
    </submittedName>
</protein>
<dbReference type="Gene3D" id="3.40.50.300">
    <property type="entry name" value="P-loop containing nucleotide triphosphate hydrolases"/>
    <property type="match status" value="1"/>
</dbReference>
<evidence type="ECO:0000256" key="6">
    <source>
        <dbReference type="ARBA" id="ARBA00022840"/>
    </source>
</evidence>
<comment type="subcellular location">
    <subcellularLocation>
        <location evidence="1">Cell inner membrane</location>
        <topology evidence="1">Multi-pass membrane protein</topology>
    </subcellularLocation>
</comment>
<dbReference type="Proteomes" id="UP000649617">
    <property type="component" value="Unassembled WGS sequence"/>
</dbReference>
<feature type="transmembrane region" description="Helical" evidence="10">
    <location>
        <begin position="911"/>
        <end position="930"/>
    </location>
</feature>
<feature type="transmembrane region" description="Helical" evidence="10">
    <location>
        <begin position="951"/>
        <end position="975"/>
    </location>
</feature>
<keyword evidence="8 10" id="KW-0472">Membrane</keyword>
<dbReference type="InterPro" id="IPR003838">
    <property type="entry name" value="ABC3_permease_C"/>
</dbReference>
<evidence type="ECO:0000256" key="3">
    <source>
        <dbReference type="ARBA" id="ARBA00022475"/>
    </source>
</evidence>
<dbReference type="PROSITE" id="PS00211">
    <property type="entry name" value="ABC_TRANSPORTER_1"/>
    <property type="match status" value="1"/>
</dbReference>
<evidence type="ECO:0000256" key="5">
    <source>
        <dbReference type="ARBA" id="ARBA00022741"/>
    </source>
</evidence>
<dbReference type="Pfam" id="PF00005">
    <property type="entry name" value="ABC_tran"/>
    <property type="match status" value="1"/>
</dbReference>
<dbReference type="FunFam" id="3.40.50.300:FF:000032">
    <property type="entry name" value="Export ABC transporter ATP-binding protein"/>
    <property type="match status" value="1"/>
</dbReference>
<dbReference type="InterPro" id="IPR038766">
    <property type="entry name" value="Membrane_comp_ABC_pdt"/>
</dbReference>
<keyword evidence="4 10" id="KW-0812">Transmembrane</keyword>
<name>A0A812P0A3_SYMPI</name>
<keyword evidence="13" id="KW-1185">Reference proteome</keyword>
<evidence type="ECO:0000259" key="11">
    <source>
        <dbReference type="PROSITE" id="PS50893"/>
    </source>
</evidence>
<gene>
    <name evidence="12" type="primary">ybbP</name>
    <name evidence="12" type="ORF">SPIL2461_LOCUS7076</name>
</gene>
<feature type="transmembrane region" description="Helical" evidence="10">
    <location>
        <begin position="618"/>
        <end position="639"/>
    </location>
</feature>
<dbReference type="GO" id="GO:0005524">
    <property type="term" value="F:ATP binding"/>
    <property type="evidence" value="ECO:0007669"/>
    <property type="project" value="UniProtKB-KW"/>
</dbReference>
<dbReference type="EMBL" id="CAJNIZ010011112">
    <property type="protein sequence ID" value="CAE7311849.1"/>
    <property type="molecule type" value="Genomic_DNA"/>
</dbReference>
<dbReference type="InterPro" id="IPR003593">
    <property type="entry name" value="AAA+_ATPase"/>
</dbReference>
<dbReference type="Pfam" id="PF02687">
    <property type="entry name" value="FtsX"/>
    <property type="match status" value="2"/>
</dbReference>
<dbReference type="OrthoDB" id="446070at2759"/>
<dbReference type="GO" id="GO:0016887">
    <property type="term" value="F:ATP hydrolysis activity"/>
    <property type="evidence" value="ECO:0007669"/>
    <property type="project" value="InterPro"/>
</dbReference>
<feature type="transmembrane region" description="Helical" evidence="10">
    <location>
        <begin position="550"/>
        <end position="572"/>
    </location>
</feature>
<keyword evidence="3" id="KW-1003">Cell membrane</keyword>
<dbReference type="CDD" id="cd03255">
    <property type="entry name" value="ABC_MJ0796_LolCDE_FtsE"/>
    <property type="match status" value="1"/>
</dbReference>